<keyword evidence="3" id="KW-0560">Oxidoreductase</keyword>
<dbReference type="SUPFAM" id="SSF51197">
    <property type="entry name" value="Clavaminate synthase-like"/>
    <property type="match status" value="1"/>
</dbReference>
<reference evidence="5 6" key="1">
    <citation type="submission" date="2023-10" db="EMBL/GenBank/DDBJ databases">
        <title>Development of a sustainable strategy for remediation of hydrocarbon-contaminated territories based on the waste exchange concept.</title>
        <authorList>
            <person name="Krivoruchko A."/>
        </authorList>
    </citation>
    <scope>NUCLEOTIDE SEQUENCE [LARGE SCALE GENOMIC DNA]</scope>
    <source>
        <strain evidence="5 6">IEGM 1203</strain>
    </source>
</reference>
<accession>A0ABU4C4N6</accession>
<dbReference type="InterPro" id="IPR026992">
    <property type="entry name" value="DIOX_N"/>
</dbReference>
<evidence type="ECO:0000256" key="3">
    <source>
        <dbReference type="RuleBase" id="RU003682"/>
    </source>
</evidence>
<sequence>MTATERTIVPIIDISGFLDGSDLLTAPRSILHAATTSGFFQIIGHGITEAQIDECYAVATELNAMPRELKDTLRSPSGHPFRGLMTNYDLNGKVCSEGYTISRFDNPADAIAHGVNPSNADYFDDNVWPPIENFHPVMTAWSKQVRNLGVHMMRIFAVALELPIDYFDEYTTLDASTSTIRLYPPRHSPLEKNPTVIFDEHFDGGMLTMLHQRGTYEGLEVKTFDGEWFPVPVYEDAFVINVGELMTRWTNGRWPATRHRVVAATDPDGYRFTLPTFYNVAVDTVVAPLPTTLGQDGPLFDPVTVYGWFRRHLKTTYKERTHTRVSAAAEAFVASLQDTP</sequence>
<dbReference type="EMBL" id="JAWLKB010000035">
    <property type="protein sequence ID" value="MDV6271226.1"/>
    <property type="molecule type" value="Genomic_DNA"/>
</dbReference>
<comment type="caution">
    <text evidence="5">The sequence shown here is derived from an EMBL/GenBank/DDBJ whole genome shotgun (WGS) entry which is preliminary data.</text>
</comment>
<dbReference type="Pfam" id="PF03171">
    <property type="entry name" value="2OG-FeII_Oxy"/>
    <property type="match status" value="1"/>
</dbReference>
<evidence type="ECO:0000256" key="2">
    <source>
        <dbReference type="ARBA" id="ARBA00023194"/>
    </source>
</evidence>
<keyword evidence="3" id="KW-0479">Metal-binding</keyword>
<comment type="pathway">
    <text evidence="1">Antibiotic biosynthesis.</text>
</comment>
<protein>
    <submittedName>
        <fullName evidence="5">2-oxoglutarate and iron-dependent oxygenase domain-containing protein</fullName>
    </submittedName>
</protein>
<dbReference type="InterPro" id="IPR027443">
    <property type="entry name" value="IPNS-like_sf"/>
</dbReference>
<keyword evidence="3" id="KW-0408">Iron</keyword>
<organism evidence="5 6">
    <name type="scientific">Rhodococcus globerulus</name>
    <dbReference type="NCBI Taxonomy" id="33008"/>
    <lineage>
        <taxon>Bacteria</taxon>
        <taxon>Bacillati</taxon>
        <taxon>Actinomycetota</taxon>
        <taxon>Actinomycetes</taxon>
        <taxon>Mycobacteriales</taxon>
        <taxon>Nocardiaceae</taxon>
        <taxon>Rhodococcus</taxon>
    </lineage>
</organism>
<dbReference type="Pfam" id="PF14226">
    <property type="entry name" value="DIOX_N"/>
    <property type="match status" value="1"/>
</dbReference>
<keyword evidence="6" id="KW-1185">Reference proteome</keyword>
<evidence type="ECO:0000259" key="4">
    <source>
        <dbReference type="PROSITE" id="PS51471"/>
    </source>
</evidence>
<evidence type="ECO:0000256" key="1">
    <source>
        <dbReference type="ARBA" id="ARBA00004792"/>
    </source>
</evidence>
<gene>
    <name evidence="5" type="ORF">R3Q16_31895</name>
</gene>
<dbReference type="InterPro" id="IPR050231">
    <property type="entry name" value="Iron_ascorbate_oxido_reductase"/>
</dbReference>
<evidence type="ECO:0000313" key="6">
    <source>
        <dbReference type="Proteomes" id="UP001185927"/>
    </source>
</evidence>
<dbReference type="PROSITE" id="PS51471">
    <property type="entry name" value="FE2OG_OXY"/>
    <property type="match status" value="1"/>
</dbReference>
<feature type="domain" description="Fe2OG dioxygenase" evidence="4">
    <location>
        <begin position="171"/>
        <end position="280"/>
    </location>
</feature>
<dbReference type="RefSeq" id="WP_317545687.1">
    <property type="nucleotide sequence ID" value="NZ_JAWLKB010000035.1"/>
</dbReference>
<dbReference type="InterPro" id="IPR044861">
    <property type="entry name" value="IPNS-like_FE2OG_OXY"/>
</dbReference>
<dbReference type="PANTHER" id="PTHR47990">
    <property type="entry name" value="2-OXOGLUTARATE (2OG) AND FE(II)-DEPENDENT OXYGENASE SUPERFAMILY PROTEIN-RELATED"/>
    <property type="match status" value="1"/>
</dbReference>
<dbReference type="PRINTS" id="PR00682">
    <property type="entry name" value="IPNSYNTHASE"/>
</dbReference>
<dbReference type="Gene3D" id="2.60.120.330">
    <property type="entry name" value="B-lactam Antibiotic, Isopenicillin N Synthase, Chain"/>
    <property type="match status" value="1"/>
</dbReference>
<evidence type="ECO:0000313" key="5">
    <source>
        <dbReference type="EMBL" id="MDV6271226.1"/>
    </source>
</evidence>
<name>A0ABU4C4N6_RHOGO</name>
<comment type="similarity">
    <text evidence="3">Belongs to the iron/ascorbate-dependent oxidoreductase family.</text>
</comment>
<dbReference type="Proteomes" id="UP001185927">
    <property type="component" value="Unassembled WGS sequence"/>
</dbReference>
<proteinExistence type="inferred from homology"/>
<dbReference type="InterPro" id="IPR005123">
    <property type="entry name" value="Oxoglu/Fe-dep_dioxygenase_dom"/>
</dbReference>
<keyword evidence="2" id="KW-0045">Antibiotic biosynthesis</keyword>